<dbReference type="GO" id="GO:0005768">
    <property type="term" value="C:endosome"/>
    <property type="evidence" value="ECO:0007669"/>
    <property type="project" value="TreeGrafter"/>
</dbReference>
<dbReference type="AlphaFoldDB" id="A0A6A3LV37"/>
<dbReference type="InterPro" id="IPR016534">
    <property type="entry name" value="VPS16"/>
</dbReference>
<dbReference type="GO" id="GO:0030897">
    <property type="term" value="C:HOPS complex"/>
    <property type="evidence" value="ECO:0007669"/>
    <property type="project" value="TreeGrafter"/>
</dbReference>
<dbReference type="GO" id="GO:0006886">
    <property type="term" value="P:intracellular protein transport"/>
    <property type="evidence" value="ECO:0007669"/>
    <property type="project" value="InterPro"/>
</dbReference>
<reference evidence="2 3" key="1">
    <citation type="submission" date="2018-09" db="EMBL/GenBank/DDBJ databases">
        <title>Genomic investigation of the strawberry pathogen Phytophthora fragariae indicates pathogenicity is determined by transcriptional variation in three key races.</title>
        <authorList>
            <person name="Adams T.M."/>
            <person name="Armitage A.D."/>
            <person name="Sobczyk M.K."/>
            <person name="Bates H.J."/>
            <person name="Dunwell J.M."/>
            <person name="Nellist C.F."/>
            <person name="Harrison R.J."/>
        </authorList>
    </citation>
    <scope>NUCLEOTIDE SEQUENCE [LARGE SCALE GENOMIC DNA]</scope>
    <source>
        <strain evidence="2 3">SCRP324</strain>
    </source>
</reference>
<evidence type="ECO:0000313" key="2">
    <source>
        <dbReference type="EMBL" id="KAE9019733.1"/>
    </source>
</evidence>
<dbReference type="PANTHER" id="PTHR12811">
    <property type="entry name" value="VACUOLAR PROTEIN SORTING VPS16"/>
    <property type="match status" value="1"/>
</dbReference>
<dbReference type="GO" id="GO:0005765">
    <property type="term" value="C:lysosomal membrane"/>
    <property type="evidence" value="ECO:0007669"/>
    <property type="project" value="TreeGrafter"/>
</dbReference>
<dbReference type="InterPro" id="IPR006926">
    <property type="entry name" value="Vps16_N"/>
</dbReference>
<evidence type="ECO:0000259" key="1">
    <source>
        <dbReference type="Pfam" id="PF04841"/>
    </source>
</evidence>
<dbReference type="PANTHER" id="PTHR12811:SF0">
    <property type="entry name" value="VACUOLAR PROTEIN SORTING-ASSOCIATED PROTEIN 16 HOMOLOG"/>
    <property type="match status" value="1"/>
</dbReference>
<comment type="caution">
    <text evidence="2">The sequence shown here is derived from an EMBL/GenBank/DDBJ whole genome shotgun (WGS) entry which is preliminary data.</text>
</comment>
<dbReference type="GO" id="GO:0016197">
    <property type="term" value="P:endosomal transport"/>
    <property type="evidence" value="ECO:0007669"/>
    <property type="project" value="TreeGrafter"/>
</dbReference>
<organism evidence="2 3">
    <name type="scientific">Phytophthora rubi</name>
    <dbReference type="NCBI Taxonomy" id="129364"/>
    <lineage>
        <taxon>Eukaryota</taxon>
        <taxon>Sar</taxon>
        <taxon>Stramenopiles</taxon>
        <taxon>Oomycota</taxon>
        <taxon>Peronosporomycetes</taxon>
        <taxon>Peronosporales</taxon>
        <taxon>Peronosporaceae</taxon>
        <taxon>Phytophthora</taxon>
    </lineage>
</organism>
<evidence type="ECO:0000313" key="3">
    <source>
        <dbReference type="Proteomes" id="UP000435112"/>
    </source>
</evidence>
<dbReference type="GO" id="GO:0042144">
    <property type="term" value="P:vacuole fusion, non-autophagic"/>
    <property type="evidence" value="ECO:0007669"/>
    <property type="project" value="TreeGrafter"/>
</dbReference>
<sequence>MTWAVEGVTDLRDFVSACAPFGGPVALLRDPKKLVKVASGAPLARQLLLFNACAAFSMAGDEETRFSLLLPGSKDKVATFEAWGGGLVALTEKMALVQVLDVDSVRPKVSLLPDCGLSDANPPTCMAVLEPKFLKSIYPEVLLGSSNRSLVVVGKDGIFTELKTMMDKKILSFDTQSKASPLSMCWCGEDSVLMYWPRAGLVMVGPYGAAATAPPPAPVKPQT</sequence>
<feature type="domain" description="Vps16 N-terminal" evidence="1">
    <location>
        <begin position="148"/>
        <end position="210"/>
    </location>
</feature>
<dbReference type="Pfam" id="PF04841">
    <property type="entry name" value="Vps16_N"/>
    <property type="match status" value="1"/>
</dbReference>
<dbReference type="Proteomes" id="UP000435112">
    <property type="component" value="Unassembled WGS sequence"/>
</dbReference>
<accession>A0A6A3LV37</accession>
<gene>
    <name evidence="2" type="ORF">PR002_g12725</name>
</gene>
<dbReference type="EMBL" id="QXFU01000813">
    <property type="protein sequence ID" value="KAE9019733.1"/>
    <property type="molecule type" value="Genomic_DNA"/>
</dbReference>
<dbReference type="OrthoDB" id="1792at2759"/>
<proteinExistence type="predicted"/>
<dbReference type="GO" id="GO:0003779">
    <property type="term" value="F:actin binding"/>
    <property type="evidence" value="ECO:0007669"/>
    <property type="project" value="TreeGrafter"/>
</dbReference>
<protein>
    <recommendedName>
        <fullName evidence="1">Vps16 N-terminal domain-containing protein</fullName>
    </recommendedName>
</protein>
<name>A0A6A3LV37_9STRA</name>